<feature type="chain" id="PRO_5004488404" description="Spore coat protein CotH" evidence="2">
    <location>
        <begin position="26"/>
        <end position="483"/>
    </location>
</feature>
<reference evidence="3 4" key="1">
    <citation type="submission" date="2013-03" db="EMBL/GenBank/DDBJ databases">
        <title>The Genome Sequence of Enterococcus sulfureus ATCC_49903 (PacBio/Illumina hybrid assembly).</title>
        <authorList>
            <consortium name="The Broad Institute Genomics Platform"/>
            <consortium name="The Broad Institute Genome Sequencing Center for Infectious Disease"/>
            <person name="Earl A."/>
            <person name="Russ C."/>
            <person name="Gilmore M."/>
            <person name="Surin D."/>
            <person name="Walker B."/>
            <person name="Young S."/>
            <person name="Zeng Q."/>
            <person name="Gargeya S."/>
            <person name="Fitzgerald M."/>
            <person name="Haas B."/>
            <person name="Abouelleil A."/>
            <person name="Allen A.W."/>
            <person name="Alvarado L."/>
            <person name="Arachchi H.M."/>
            <person name="Berlin A.M."/>
            <person name="Chapman S.B."/>
            <person name="Gainer-Dewar J."/>
            <person name="Goldberg J."/>
            <person name="Griggs A."/>
            <person name="Gujja S."/>
            <person name="Hansen M."/>
            <person name="Howarth C."/>
            <person name="Imamovic A."/>
            <person name="Ireland A."/>
            <person name="Larimer J."/>
            <person name="McCowan C."/>
            <person name="Murphy C."/>
            <person name="Pearson M."/>
            <person name="Poon T.W."/>
            <person name="Priest M."/>
            <person name="Roberts A."/>
            <person name="Saif S."/>
            <person name="Shea T."/>
            <person name="Sisk P."/>
            <person name="Sykes S."/>
            <person name="Wortman J."/>
            <person name="Nusbaum C."/>
            <person name="Birren B."/>
        </authorList>
    </citation>
    <scope>NUCLEOTIDE SEQUENCE [LARGE SCALE GENOMIC DNA]</scope>
    <source>
        <strain evidence="3 4">ATCC 49903</strain>
    </source>
</reference>
<proteinExistence type="predicted"/>
<gene>
    <name evidence="3" type="ORF">I573_02127</name>
</gene>
<dbReference type="STRING" id="1140003.OMY_01956"/>
<dbReference type="PROSITE" id="PS51257">
    <property type="entry name" value="PROKAR_LIPOPROTEIN"/>
    <property type="match status" value="1"/>
</dbReference>
<keyword evidence="4" id="KW-1185">Reference proteome</keyword>
<feature type="region of interest" description="Disordered" evidence="1">
    <location>
        <begin position="117"/>
        <end position="137"/>
    </location>
</feature>
<accession>S0KY16</accession>
<dbReference type="PANTHER" id="PTHR40050:SF1">
    <property type="entry name" value="INNER SPORE COAT PROTEIN H"/>
    <property type="match status" value="1"/>
</dbReference>
<dbReference type="PANTHER" id="PTHR40050">
    <property type="entry name" value="INNER SPORE COAT PROTEIN H"/>
    <property type="match status" value="1"/>
</dbReference>
<feature type="compositionally biased region" description="Low complexity" evidence="1">
    <location>
        <begin position="383"/>
        <end position="395"/>
    </location>
</feature>
<feature type="signal peptide" evidence="2">
    <location>
        <begin position="1"/>
        <end position="25"/>
    </location>
</feature>
<dbReference type="Proteomes" id="UP000015961">
    <property type="component" value="Unassembled WGS sequence"/>
</dbReference>
<name>S0KY16_9ENTE</name>
<evidence type="ECO:0000256" key="2">
    <source>
        <dbReference type="SAM" id="SignalP"/>
    </source>
</evidence>
<evidence type="ECO:0000256" key="1">
    <source>
        <dbReference type="SAM" id="MobiDB-lite"/>
    </source>
</evidence>
<dbReference type="AlphaFoldDB" id="S0KY16"/>
<evidence type="ECO:0000313" key="4">
    <source>
        <dbReference type="Proteomes" id="UP000015961"/>
    </source>
</evidence>
<organism evidence="3 4">
    <name type="scientific">Enterococcus sulfureus ATCC 49903</name>
    <dbReference type="NCBI Taxonomy" id="1140003"/>
    <lineage>
        <taxon>Bacteria</taxon>
        <taxon>Bacillati</taxon>
        <taxon>Bacillota</taxon>
        <taxon>Bacilli</taxon>
        <taxon>Lactobacillales</taxon>
        <taxon>Enterococcaceae</taxon>
        <taxon>Enterococcus</taxon>
    </lineage>
</organism>
<dbReference type="eggNOG" id="COG5337">
    <property type="taxonomic scope" value="Bacteria"/>
</dbReference>
<feature type="compositionally biased region" description="Low complexity" evidence="1">
    <location>
        <begin position="26"/>
        <end position="45"/>
    </location>
</feature>
<dbReference type="EMBL" id="ASWO01000007">
    <property type="protein sequence ID" value="EOT83014.1"/>
    <property type="molecule type" value="Genomic_DNA"/>
</dbReference>
<dbReference type="InterPro" id="IPR014867">
    <property type="entry name" value="Spore_coat_CotH_CotH2/3/7"/>
</dbReference>
<feature type="compositionally biased region" description="Gly residues" evidence="1">
    <location>
        <begin position="339"/>
        <end position="352"/>
    </location>
</feature>
<feature type="region of interest" description="Disordered" evidence="1">
    <location>
        <begin position="24"/>
        <end position="45"/>
    </location>
</feature>
<keyword evidence="2" id="KW-0732">Signal</keyword>
<dbReference type="OrthoDB" id="3235126at2"/>
<feature type="region of interest" description="Disordered" evidence="1">
    <location>
        <begin position="338"/>
        <end position="415"/>
    </location>
</feature>
<dbReference type="RefSeq" id="WP_016186388.1">
    <property type="nucleotide sequence ID" value="NZ_ASWO01000007.1"/>
</dbReference>
<evidence type="ECO:0008006" key="5">
    <source>
        <dbReference type="Google" id="ProtNLM"/>
    </source>
</evidence>
<sequence>MKKIKTYLVSTALLTLLLAGCSVQGTTSTSSSTTKTNTTTVSTTNDTTTTENTFFTDDSVHTIAIDVNDDDYQAALTAYKEDGKKKWISATVTIDGQKFENVGIKLKGNSTLRNALSSGQGIKNGEVTTDSNTTSTVNPEELPWIIRLDKYVDGQSYSGRTDFVIRGNNSETSLNEAVALSMLSDADIPTEQSAFTKVSFNGSTQALRLVIDTPDDDLWTEEHFGTNVLVYKADADGDYSYRGEDASSYTDVFDQKYGDDDMTPMINFLKFINEASDEDFANKLADYVDVDEFATYLAMQDIVGNDDDIDGPGNNAYWVYDKDTKKFQIIAWDQNLSFGGMGQNGPGGGGQMGQMNDDDQGNTQMGTPPDGAPSGQTAPNGQTPPDQTDTQTQTDDQTDTKTQRGGMNKENPLTEKFRANSTFAALIEEKKTELIALLVTSGDAAKIVSEDQALLEKEASDLVDQSTIQSEASSITTYLTSLK</sequence>
<comment type="caution">
    <text evidence="3">The sequence shown here is derived from an EMBL/GenBank/DDBJ whole genome shotgun (WGS) entry which is preliminary data.</text>
</comment>
<evidence type="ECO:0000313" key="3">
    <source>
        <dbReference type="EMBL" id="EOT83014.1"/>
    </source>
</evidence>
<feature type="compositionally biased region" description="Low complexity" evidence="1">
    <location>
        <begin position="127"/>
        <end position="137"/>
    </location>
</feature>
<dbReference type="PATRIC" id="fig|1140003.3.peg.1886"/>
<dbReference type="Pfam" id="PF08757">
    <property type="entry name" value="CotH"/>
    <property type="match status" value="1"/>
</dbReference>
<protein>
    <recommendedName>
        <fullName evidence="5">Spore coat protein CotH</fullName>
    </recommendedName>
</protein>